<dbReference type="InterPro" id="IPR050404">
    <property type="entry name" value="Heme-degrading_MO"/>
</dbReference>
<sequence length="105" mass="12026">MIAVANRIPVNPEHAQAFEQRFLDRPGQVERQPGFVATHLLRPTAPDQPYTVLTYWESRDAFEAWRASPDFREGHKGGHTLPEGTVTGRNQLEIWEVFSRTGRVE</sequence>
<dbReference type="OrthoDB" id="384737at2"/>
<keyword evidence="2" id="KW-0560">Oxidoreductase</keyword>
<dbReference type="InterPro" id="IPR011008">
    <property type="entry name" value="Dimeric_a/b-barrel"/>
</dbReference>
<dbReference type="InterPro" id="IPR007138">
    <property type="entry name" value="ABM_dom"/>
</dbReference>
<dbReference type="Pfam" id="PF03992">
    <property type="entry name" value="ABM"/>
    <property type="match status" value="1"/>
</dbReference>
<protein>
    <submittedName>
        <fullName evidence="2">Antibiotic biosynthesis monooxygenase</fullName>
    </submittedName>
</protein>
<dbReference type="SUPFAM" id="SSF54909">
    <property type="entry name" value="Dimeric alpha+beta barrel"/>
    <property type="match status" value="1"/>
</dbReference>
<dbReference type="Gene3D" id="3.30.70.100">
    <property type="match status" value="1"/>
</dbReference>
<proteinExistence type="predicted"/>
<dbReference type="EMBL" id="RXPE01000004">
    <property type="protein sequence ID" value="RTR29482.1"/>
    <property type="molecule type" value="Genomic_DNA"/>
</dbReference>
<dbReference type="GO" id="GO:0004497">
    <property type="term" value="F:monooxygenase activity"/>
    <property type="evidence" value="ECO:0007669"/>
    <property type="project" value="UniProtKB-KW"/>
</dbReference>
<dbReference type="PANTHER" id="PTHR34474:SF2">
    <property type="entry name" value="SIGNAL TRANSDUCTION PROTEIN TRAP"/>
    <property type="match status" value="1"/>
</dbReference>
<keyword evidence="3" id="KW-1185">Reference proteome</keyword>
<dbReference type="PROSITE" id="PS51725">
    <property type="entry name" value="ABM"/>
    <property type="match status" value="1"/>
</dbReference>
<comment type="caution">
    <text evidence="2">The sequence shown here is derived from an EMBL/GenBank/DDBJ whole genome shotgun (WGS) entry which is preliminary data.</text>
</comment>
<evidence type="ECO:0000259" key="1">
    <source>
        <dbReference type="PROSITE" id="PS51725"/>
    </source>
</evidence>
<dbReference type="RefSeq" id="WP_126351393.1">
    <property type="nucleotide sequence ID" value="NZ_CP086380.1"/>
</dbReference>
<dbReference type="PANTHER" id="PTHR34474">
    <property type="entry name" value="SIGNAL TRANSDUCTION PROTEIN TRAP"/>
    <property type="match status" value="1"/>
</dbReference>
<dbReference type="AlphaFoldDB" id="A0A3S0KLQ4"/>
<feature type="domain" description="ABM" evidence="1">
    <location>
        <begin position="2"/>
        <end position="90"/>
    </location>
</feature>
<keyword evidence="2" id="KW-0503">Monooxygenase</keyword>
<reference evidence="2 3" key="1">
    <citation type="submission" date="2018-12" db="EMBL/GenBank/DDBJ databases">
        <title>Deinococcus radiophilus ATCC 27603 genome sequencing and assembly.</title>
        <authorList>
            <person name="Maclea K.S."/>
            <person name="Maynard C.R."/>
        </authorList>
    </citation>
    <scope>NUCLEOTIDE SEQUENCE [LARGE SCALE GENOMIC DNA]</scope>
    <source>
        <strain evidence="2 3">ATCC 27603</strain>
    </source>
</reference>
<accession>A0A3S0KLQ4</accession>
<organism evidence="2 3">
    <name type="scientific">Deinococcus radiophilus</name>
    <dbReference type="NCBI Taxonomy" id="32062"/>
    <lineage>
        <taxon>Bacteria</taxon>
        <taxon>Thermotogati</taxon>
        <taxon>Deinococcota</taxon>
        <taxon>Deinococci</taxon>
        <taxon>Deinococcales</taxon>
        <taxon>Deinococcaceae</taxon>
        <taxon>Deinococcus</taxon>
    </lineage>
</organism>
<name>A0A3S0KLQ4_9DEIO</name>
<gene>
    <name evidence="2" type="ORF">EJ104_03610</name>
</gene>
<evidence type="ECO:0000313" key="2">
    <source>
        <dbReference type="EMBL" id="RTR29482.1"/>
    </source>
</evidence>
<evidence type="ECO:0000313" key="3">
    <source>
        <dbReference type="Proteomes" id="UP000277766"/>
    </source>
</evidence>
<dbReference type="Proteomes" id="UP000277766">
    <property type="component" value="Unassembled WGS sequence"/>
</dbReference>